<dbReference type="AlphaFoldDB" id="A0A8S9Q7E2"/>
<keyword evidence="1" id="KW-0472">Membrane</keyword>
<name>A0A8S9Q7E2_BRACR</name>
<sequence>MDGLFRWDTHWDAAVLIFCSVTLFIPVTVTLLGVLRAKKGKYGVASHQYATEEDEHQHLFLSSCKLVSQYILFNLLTCCQVGEDNRVFSTLKPVDDVTERKA</sequence>
<dbReference type="EMBL" id="QGKX02001290">
    <property type="protein sequence ID" value="KAF3535592.1"/>
    <property type="molecule type" value="Genomic_DNA"/>
</dbReference>
<protein>
    <submittedName>
        <fullName evidence="2">Uncharacterized protein</fullName>
    </submittedName>
</protein>
<accession>A0A8S9Q7E2</accession>
<keyword evidence="1" id="KW-1133">Transmembrane helix</keyword>
<dbReference type="Proteomes" id="UP000712600">
    <property type="component" value="Unassembled WGS sequence"/>
</dbReference>
<reference evidence="2" key="1">
    <citation type="submission" date="2019-12" db="EMBL/GenBank/DDBJ databases">
        <title>Genome sequencing and annotation of Brassica cretica.</title>
        <authorList>
            <person name="Studholme D.J."/>
            <person name="Sarris P."/>
        </authorList>
    </citation>
    <scope>NUCLEOTIDE SEQUENCE</scope>
    <source>
        <strain evidence="2">PFS-109/04</strain>
        <tissue evidence="2">Leaf</tissue>
    </source>
</reference>
<evidence type="ECO:0000256" key="1">
    <source>
        <dbReference type="SAM" id="Phobius"/>
    </source>
</evidence>
<evidence type="ECO:0000313" key="2">
    <source>
        <dbReference type="EMBL" id="KAF3535592.1"/>
    </source>
</evidence>
<comment type="caution">
    <text evidence="2">The sequence shown here is derived from an EMBL/GenBank/DDBJ whole genome shotgun (WGS) entry which is preliminary data.</text>
</comment>
<organism evidence="2 3">
    <name type="scientific">Brassica cretica</name>
    <name type="common">Mustard</name>
    <dbReference type="NCBI Taxonomy" id="69181"/>
    <lineage>
        <taxon>Eukaryota</taxon>
        <taxon>Viridiplantae</taxon>
        <taxon>Streptophyta</taxon>
        <taxon>Embryophyta</taxon>
        <taxon>Tracheophyta</taxon>
        <taxon>Spermatophyta</taxon>
        <taxon>Magnoliopsida</taxon>
        <taxon>eudicotyledons</taxon>
        <taxon>Gunneridae</taxon>
        <taxon>Pentapetalae</taxon>
        <taxon>rosids</taxon>
        <taxon>malvids</taxon>
        <taxon>Brassicales</taxon>
        <taxon>Brassicaceae</taxon>
        <taxon>Brassiceae</taxon>
        <taxon>Brassica</taxon>
    </lineage>
</organism>
<proteinExistence type="predicted"/>
<feature type="transmembrane region" description="Helical" evidence="1">
    <location>
        <begin position="13"/>
        <end position="35"/>
    </location>
</feature>
<evidence type="ECO:0000313" key="3">
    <source>
        <dbReference type="Proteomes" id="UP000712600"/>
    </source>
</evidence>
<keyword evidence="1" id="KW-0812">Transmembrane</keyword>
<gene>
    <name evidence="2" type="ORF">F2Q69_00024142</name>
</gene>